<keyword evidence="3 6" id="KW-0812">Transmembrane</keyword>
<sequence>MSKKKKAPSFDLLLHWISAILVFLLLLSGMSIVGAKFSWILGNHFALADITHRVVGVFWVLWVFIAVLYEIRQVLNDPASKRTWLPIGKKGFARFNLLFSLLMILSGFLLWFMPSVPFTYAVFGFVVHEFFAFLILFVIVCHIIRKRNIFRLPLVNKKGRK</sequence>
<dbReference type="Pfam" id="PF01292">
    <property type="entry name" value="Ni_hydr_CYTB"/>
    <property type="match status" value="1"/>
</dbReference>
<gene>
    <name evidence="8" type="ORF">P9989_19365</name>
</gene>
<dbReference type="RefSeq" id="WP_283076482.1">
    <property type="nucleotide sequence ID" value="NZ_CP121671.1"/>
</dbReference>
<accession>A0ABY8IWT0</accession>
<evidence type="ECO:0000256" key="1">
    <source>
        <dbReference type="ARBA" id="ARBA00004651"/>
    </source>
</evidence>
<keyword evidence="4 6" id="KW-1133">Transmembrane helix</keyword>
<dbReference type="Proteomes" id="UP001221597">
    <property type="component" value="Chromosome"/>
</dbReference>
<dbReference type="EMBL" id="CP121671">
    <property type="protein sequence ID" value="WFT74485.1"/>
    <property type="molecule type" value="Genomic_DNA"/>
</dbReference>
<name>A0ABY8IWT0_9BACI</name>
<dbReference type="InterPro" id="IPR016174">
    <property type="entry name" value="Di-haem_cyt_TM"/>
</dbReference>
<dbReference type="InterPro" id="IPR011577">
    <property type="entry name" value="Cyt_b561_bac/Ni-Hgenase"/>
</dbReference>
<reference evidence="8 9" key="1">
    <citation type="submission" date="2023-04" db="EMBL/GenBank/DDBJ databases">
        <title>Genome sequence of Halobacillus naozhouensis KACC 21980.</title>
        <authorList>
            <person name="Kim S."/>
            <person name="Heo J."/>
            <person name="Kwon S.-W."/>
        </authorList>
    </citation>
    <scope>NUCLEOTIDE SEQUENCE [LARGE SCALE GENOMIC DNA]</scope>
    <source>
        <strain evidence="8 9">KCTC 13234</strain>
    </source>
</reference>
<dbReference type="Gene3D" id="1.20.950.20">
    <property type="entry name" value="Transmembrane di-heme cytochromes, Chain C"/>
    <property type="match status" value="1"/>
</dbReference>
<evidence type="ECO:0000259" key="7">
    <source>
        <dbReference type="Pfam" id="PF01292"/>
    </source>
</evidence>
<organism evidence="8 9">
    <name type="scientific">Halobacillus naozhouensis</name>
    <dbReference type="NCBI Taxonomy" id="554880"/>
    <lineage>
        <taxon>Bacteria</taxon>
        <taxon>Bacillati</taxon>
        <taxon>Bacillota</taxon>
        <taxon>Bacilli</taxon>
        <taxon>Bacillales</taxon>
        <taxon>Bacillaceae</taxon>
        <taxon>Halobacillus</taxon>
    </lineage>
</organism>
<evidence type="ECO:0000313" key="8">
    <source>
        <dbReference type="EMBL" id="WFT74485.1"/>
    </source>
</evidence>
<evidence type="ECO:0000256" key="6">
    <source>
        <dbReference type="SAM" id="Phobius"/>
    </source>
</evidence>
<comment type="subcellular location">
    <subcellularLocation>
        <location evidence="1">Cell membrane</location>
        <topology evidence="1">Multi-pass membrane protein</topology>
    </subcellularLocation>
</comment>
<proteinExistence type="predicted"/>
<evidence type="ECO:0000256" key="4">
    <source>
        <dbReference type="ARBA" id="ARBA00022989"/>
    </source>
</evidence>
<evidence type="ECO:0000256" key="3">
    <source>
        <dbReference type="ARBA" id="ARBA00022692"/>
    </source>
</evidence>
<dbReference type="SUPFAM" id="SSF81342">
    <property type="entry name" value="Transmembrane di-heme cytochromes"/>
    <property type="match status" value="1"/>
</dbReference>
<feature type="transmembrane region" description="Helical" evidence="6">
    <location>
        <begin position="54"/>
        <end position="71"/>
    </location>
</feature>
<evidence type="ECO:0000313" key="9">
    <source>
        <dbReference type="Proteomes" id="UP001221597"/>
    </source>
</evidence>
<protein>
    <submittedName>
        <fullName evidence="8">Cytochrome b/b6 domain-containing protein</fullName>
    </submittedName>
</protein>
<keyword evidence="2" id="KW-1003">Cell membrane</keyword>
<feature type="transmembrane region" description="Helical" evidence="6">
    <location>
        <begin position="118"/>
        <end position="144"/>
    </location>
</feature>
<feature type="domain" description="Cytochrome b561 bacterial/Ni-hydrogenase" evidence="7">
    <location>
        <begin position="13"/>
        <end position="143"/>
    </location>
</feature>
<evidence type="ECO:0000256" key="2">
    <source>
        <dbReference type="ARBA" id="ARBA00022475"/>
    </source>
</evidence>
<feature type="transmembrane region" description="Helical" evidence="6">
    <location>
        <begin position="92"/>
        <end position="112"/>
    </location>
</feature>
<feature type="transmembrane region" description="Helical" evidence="6">
    <location>
        <begin position="12"/>
        <end position="34"/>
    </location>
</feature>
<keyword evidence="5 6" id="KW-0472">Membrane</keyword>
<evidence type="ECO:0000256" key="5">
    <source>
        <dbReference type="ARBA" id="ARBA00023136"/>
    </source>
</evidence>
<keyword evidence="9" id="KW-1185">Reference proteome</keyword>